<dbReference type="SUPFAM" id="SSF53474">
    <property type="entry name" value="alpha/beta-Hydrolases"/>
    <property type="match status" value="1"/>
</dbReference>
<evidence type="ECO:0000313" key="4">
    <source>
        <dbReference type="Proteomes" id="UP001143463"/>
    </source>
</evidence>
<feature type="domain" description="BD-FAE-like" evidence="2">
    <location>
        <begin position="20"/>
        <end position="213"/>
    </location>
</feature>
<comment type="caution">
    <text evidence="3">The sequence shown here is derived from an EMBL/GenBank/DDBJ whole genome shotgun (WGS) entry which is preliminary data.</text>
</comment>
<dbReference type="AlphaFoldDB" id="A0A9W6KYA7"/>
<dbReference type="InterPro" id="IPR029058">
    <property type="entry name" value="AB_hydrolase_fold"/>
</dbReference>
<dbReference type="InterPro" id="IPR049492">
    <property type="entry name" value="BD-FAE-like_dom"/>
</dbReference>
<name>A0A9W6KYA7_9PSEU</name>
<dbReference type="InterPro" id="IPR050300">
    <property type="entry name" value="GDXG_lipolytic_enzyme"/>
</dbReference>
<evidence type="ECO:0000259" key="2">
    <source>
        <dbReference type="Pfam" id="PF20434"/>
    </source>
</evidence>
<keyword evidence="1" id="KW-0378">Hydrolase</keyword>
<sequence length="262" mass="27327">MSDPVEAVRTHEFAPGLRLDVYPAPARSCGTVVHLHGGGFVAGDRTMHRERMRALAGHGITVVAPDYRLAPAARFPDQIDDVRAALAWVRGHLDELGAGTDAVGLCGASAGAVLAALVGLSGPADVQAVVSWFGFSDIAACYSRSPLEQALLPPTSPAHALLGVDDLAAVPDLVREASPVSHVHAAAPPFLIAHGDRDRIVDIGESRRLHEELTRAGARSTLMVLGGAGHEDPAFDELSTIAITAAFLRSHLQTATKQGDGS</sequence>
<dbReference type="Pfam" id="PF20434">
    <property type="entry name" value="BD-FAE"/>
    <property type="match status" value="1"/>
</dbReference>
<keyword evidence="4" id="KW-1185">Reference proteome</keyword>
<dbReference type="Proteomes" id="UP001143463">
    <property type="component" value="Unassembled WGS sequence"/>
</dbReference>
<dbReference type="PANTHER" id="PTHR48081:SF13">
    <property type="entry name" value="ALPHA_BETA HYDROLASE"/>
    <property type="match status" value="1"/>
</dbReference>
<organism evidence="3 4">
    <name type="scientific">Pseudonocardia halophobica</name>
    <dbReference type="NCBI Taxonomy" id="29401"/>
    <lineage>
        <taxon>Bacteria</taxon>
        <taxon>Bacillati</taxon>
        <taxon>Actinomycetota</taxon>
        <taxon>Actinomycetes</taxon>
        <taxon>Pseudonocardiales</taxon>
        <taxon>Pseudonocardiaceae</taxon>
        <taxon>Pseudonocardia</taxon>
    </lineage>
</organism>
<reference evidence="3" key="1">
    <citation type="journal article" date="2014" name="Int. J. Syst. Evol. Microbiol.">
        <title>Complete genome sequence of Corynebacterium casei LMG S-19264T (=DSM 44701T), isolated from a smear-ripened cheese.</title>
        <authorList>
            <consortium name="US DOE Joint Genome Institute (JGI-PGF)"/>
            <person name="Walter F."/>
            <person name="Albersmeier A."/>
            <person name="Kalinowski J."/>
            <person name="Ruckert C."/>
        </authorList>
    </citation>
    <scope>NUCLEOTIDE SEQUENCE</scope>
    <source>
        <strain evidence="3">VKM Ac-1069</strain>
    </source>
</reference>
<gene>
    <name evidence="3" type="ORF">GCM10017577_05600</name>
</gene>
<protein>
    <recommendedName>
        <fullName evidence="2">BD-FAE-like domain-containing protein</fullName>
    </recommendedName>
</protein>
<evidence type="ECO:0000256" key="1">
    <source>
        <dbReference type="ARBA" id="ARBA00022801"/>
    </source>
</evidence>
<dbReference type="EMBL" id="BSFQ01000002">
    <property type="protein sequence ID" value="GLL09420.1"/>
    <property type="molecule type" value="Genomic_DNA"/>
</dbReference>
<dbReference type="Gene3D" id="3.40.50.1820">
    <property type="entry name" value="alpha/beta hydrolase"/>
    <property type="match status" value="1"/>
</dbReference>
<accession>A0A9W6KYA7</accession>
<reference evidence="3" key="2">
    <citation type="submission" date="2023-01" db="EMBL/GenBank/DDBJ databases">
        <authorList>
            <person name="Sun Q."/>
            <person name="Evtushenko L."/>
        </authorList>
    </citation>
    <scope>NUCLEOTIDE SEQUENCE</scope>
    <source>
        <strain evidence="3">VKM Ac-1069</strain>
    </source>
</reference>
<dbReference type="GO" id="GO:0016787">
    <property type="term" value="F:hydrolase activity"/>
    <property type="evidence" value="ECO:0007669"/>
    <property type="project" value="UniProtKB-KW"/>
</dbReference>
<dbReference type="PANTHER" id="PTHR48081">
    <property type="entry name" value="AB HYDROLASE SUPERFAMILY PROTEIN C4A8.06C"/>
    <property type="match status" value="1"/>
</dbReference>
<proteinExistence type="predicted"/>
<evidence type="ECO:0000313" key="3">
    <source>
        <dbReference type="EMBL" id="GLL09420.1"/>
    </source>
</evidence>
<dbReference type="RefSeq" id="WP_063739619.1">
    <property type="nucleotide sequence ID" value="NZ_BAAAUZ010000013.1"/>
</dbReference>